<dbReference type="EMBL" id="PDCK01000041">
    <property type="protein sequence ID" value="PRQ42846.1"/>
    <property type="molecule type" value="Genomic_DNA"/>
</dbReference>
<dbReference type="GO" id="GO:0003676">
    <property type="term" value="F:nucleic acid binding"/>
    <property type="evidence" value="ECO:0007669"/>
    <property type="project" value="InterPro"/>
</dbReference>
<dbReference type="GO" id="GO:0008270">
    <property type="term" value="F:zinc ion binding"/>
    <property type="evidence" value="ECO:0007669"/>
    <property type="project" value="UniProtKB-KW"/>
</dbReference>
<dbReference type="AlphaFoldDB" id="A0A2P6R8U0"/>
<dbReference type="Gene3D" id="4.10.60.10">
    <property type="entry name" value="Zinc finger, CCHC-type"/>
    <property type="match status" value="1"/>
</dbReference>
<dbReference type="OMA" id="TIGMREH"/>
<evidence type="ECO:0000256" key="1">
    <source>
        <dbReference type="PROSITE-ProRule" id="PRU00047"/>
    </source>
</evidence>
<dbReference type="PROSITE" id="PS50158">
    <property type="entry name" value="ZF_CCHC"/>
    <property type="match status" value="1"/>
</dbReference>
<accession>A0A2P6R8U0</accession>
<organism evidence="4 5">
    <name type="scientific">Rosa chinensis</name>
    <name type="common">China rose</name>
    <dbReference type="NCBI Taxonomy" id="74649"/>
    <lineage>
        <taxon>Eukaryota</taxon>
        <taxon>Viridiplantae</taxon>
        <taxon>Streptophyta</taxon>
        <taxon>Embryophyta</taxon>
        <taxon>Tracheophyta</taxon>
        <taxon>Spermatophyta</taxon>
        <taxon>Magnoliopsida</taxon>
        <taxon>eudicotyledons</taxon>
        <taxon>Gunneridae</taxon>
        <taxon>Pentapetalae</taxon>
        <taxon>rosids</taxon>
        <taxon>fabids</taxon>
        <taxon>Rosales</taxon>
        <taxon>Rosaceae</taxon>
        <taxon>Rosoideae</taxon>
        <taxon>Rosoideae incertae sedis</taxon>
        <taxon>Rosa</taxon>
    </lineage>
</organism>
<dbReference type="PANTHER" id="PTHR35317">
    <property type="entry name" value="OS04G0629600 PROTEIN"/>
    <property type="match status" value="1"/>
</dbReference>
<sequence>MSLLIMKRLMTDIVKGSIADQPTAREFLDSIAEKFTQNAKAETAVFLDSLTTMKYNGTIGMREHIKKLIDTTSKLKDLDMPLDDQFIVHQALNSLPSQFNQLKTTYNAQKDKWNLNELIAVCVQEEDRMKRDTAVTVNLVNKPQWQKYKGKGKAVSVNDPRKPSTSGVKRPFVHPKTKRTSSTKCFFCKKEGHLKRECHSFKKWMAKKGFSKEENPKKE</sequence>
<keyword evidence="1" id="KW-0479">Metal-binding</keyword>
<gene>
    <name evidence="4" type="ORF">RchiOBHm_Chr3g0462071</name>
</gene>
<name>A0A2P6R8U0_ROSCH</name>
<dbReference type="SUPFAM" id="SSF57756">
    <property type="entry name" value="Retrovirus zinc finger-like domains"/>
    <property type="match status" value="1"/>
</dbReference>
<proteinExistence type="predicted"/>
<dbReference type="InterPro" id="IPR001878">
    <property type="entry name" value="Znf_CCHC"/>
</dbReference>
<dbReference type="Pfam" id="PF14223">
    <property type="entry name" value="Retrotran_gag_2"/>
    <property type="match status" value="1"/>
</dbReference>
<dbReference type="OrthoDB" id="1166076at2759"/>
<evidence type="ECO:0000259" key="3">
    <source>
        <dbReference type="PROSITE" id="PS50158"/>
    </source>
</evidence>
<reference evidence="4 5" key="1">
    <citation type="journal article" date="2018" name="Nat. Genet.">
        <title>The Rosa genome provides new insights in the design of modern roses.</title>
        <authorList>
            <person name="Bendahmane M."/>
        </authorList>
    </citation>
    <scope>NUCLEOTIDE SEQUENCE [LARGE SCALE GENOMIC DNA]</scope>
    <source>
        <strain evidence="5">cv. Old Blush</strain>
    </source>
</reference>
<feature type="domain" description="CCHC-type" evidence="3">
    <location>
        <begin position="184"/>
        <end position="198"/>
    </location>
</feature>
<feature type="region of interest" description="Disordered" evidence="2">
    <location>
        <begin position="150"/>
        <end position="175"/>
    </location>
</feature>
<keyword evidence="5" id="KW-1185">Reference proteome</keyword>
<dbReference type="Proteomes" id="UP000238479">
    <property type="component" value="Chromosome 3"/>
</dbReference>
<keyword evidence="1" id="KW-0862">Zinc</keyword>
<dbReference type="PANTHER" id="PTHR35317:SF42">
    <property type="entry name" value="RETROTRANSPOSON GAG DOMAIN-CONTAINING PROTEIN"/>
    <property type="match status" value="1"/>
</dbReference>
<comment type="caution">
    <text evidence="4">The sequence shown here is derived from an EMBL/GenBank/DDBJ whole genome shotgun (WGS) entry which is preliminary data.</text>
</comment>
<evidence type="ECO:0000256" key="2">
    <source>
        <dbReference type="SAM" id="MobiDB-lite"/>
    </source>
</evidence>
<dbReference type="SMART" id="SM00343">
    <property type="entry name" value="ZnF_C2HC"/>
    <property type="match status" value="1"/>
</dbReference>
<dbReference type="Gramene" id="PRQ42846">
    <property type="protein sequence ID" value="PRQ42846"/>
    <property type="gene ID" value="RchiOBHm_Chr3g0462071"/>
</dbReference>
<dbReference type="InterPro" id="IPR036875">
    <property type="entry name" value="Znf_CCHC_sf"/>
</dbReference>
<evidence type="ECO:0000313" key="4">
    <source>
        <dbReference type="EMBL" id="PRQ42846.1"/>
    </source>
</evidence>
<keyword evidence="1" id="KW-0863">Zinc-finger</keyword>
<evidence type="ECO:0000313" key="5">
    <source>
        <dbReference type="Proteomes" id="UP000238479"/>
    </source>
</evidence>
<protein>
    <submittedName>
        <fullName evidence="4">Putative transcription factor interactor and regulator CCHC(Zn) family</fullName>
    </submittedName>
</protein>